<sequence length="202" mass="23048">MVFSSYQARLILDHCGRDFRLSHLSYPFYEQLTMTFLEVALSIAGLIGLWTKRGAVYFVAISFWICTVMIQHFADLLMGIIYLLSYGHGLDGVERFLRRNFENLKESNIFATAKINRIQKCKQCCGINGIDDDYVRLSNDTLISGCCPPDTILPCTRERAYKDGCALKLLEDEYNIGIFHALSAVSIIFQFYNYRASLSAFV</sequence>
<evidence type="ECO:0000256" key="2">
    <source>
        <dbReference type="ARBA" id="ARBA00022692"/>
    </source>
</evidence>
<dbReference type="GeneID" id="109541474"/>
<dbReference type="InterPro" id="IPR008952">
    <property type="entry name" value="Tetraspanin_EC2_sf"/>
</dbReference>
<dbReference type="GO" id="GO:0016020">
    <property type="term" value="C:membrane"/>
    <property type="evidence" value="ECO:0007669"/>
    <property type="project" value="UniProtKB-SubCell"/>
</dbReference>
<dbReference type="AlphaFoldDB" id="A0AAR5PY64"/>
<keyword evidence="2 5" id="KW-0812">Transmembrane</keyword>
<keyword evidence="4 5" id="KW-0472">Membrane</keyword>
<keyword evidence="3 5" id="KW-1133">Transmembrane helix</keyword>
<reference evidence="6" key="2">
    <citation type="submission" date="2024-08" db="UniProtKB">
        <authorList>
            <consortium name="EnsemblMetazoa"/>
        </authorList>
    </citation>
    <scope>IDENTIFICATION</scope>
</reference>
<dbReference type="InterPro" id="IPR018499">
    <property type="entry name" value="Tetraspanin/Peripherin"/>
</dbReference>
<evidence type="ECO:0000256" key="4">
    <source>
        <dbReference type="ARBA" id="ARBA00023136"/>
    </source>
</evidence>
<dbReference type="Pfam" id="PF00335">
    <property type="entry name" value="Tetraspanin"/>
    <property type="match status" value="1"/>
</dbReference>
<dbReference type="Proteomes" id="UP000019118">
    <property type="component" value="Unassembled WGS sequence"/>
</dbReference>
<protein>
    <recommendedName>
        <fullName evidence="8">Tetraspanin</fullName>
    </recommendedName>
</protein>
<organism evidence="6 7">
    <name type="scientific">Dendroctonus ponderosae</name>
    <name type="common">Mountain pine beetle</name>
    <dbReference type="NCBI Taxonomy" id="77166"/>
    <lineage>
        <taxon>Eukaryota</taxon>
        <taxon>Metazoa</taxon>
        <taxon>Ecdysozoa</taxon>
        <taxon>Arthropoda</taxon>
        <taxon>Hexapoda</taxon>
        <taxon>Insecta</taxon>
        <taxon>Pterygota</taxon>
        <taxon>Neoptera</taxon>
        <taxon>Endopterygota</taxon>
        <taxon>Coleoptera</taxon>
        <taxon>Polyphaga</taxon>
        <taxon>Cucujiformia</taxon>
        <taxon>Curculionidae</taxon>
        <taxon>Scolytinae</taxon>
        <taxon>Dendroctonus</taxon>
    </lineage>
</organism>
<dbReference type="Gene3D" id="1.10.1450.10">
    <property type="entry name" value="Tetraspanin"/>
    <property type="match status" value="1"/>
</dbReference>
<feature type="transmembrane region" description="Helical" evidence="5">
    <location>
        <begin position="57"/>
        <end position="84"/>
    </location>
</feature>
<evidence type="ECO:0000256" key="1">
    <source>
        <dbReference type="ARBA" id="ARBA00004141"/>
    </source>
</evidence>
<evidence type="ECO:0008006" key="8">
    <source>
        <dbReference type="Google" id="ProtNLM"/>
    </source>
</evidence>
<keyword evidence="7" id="KW-1185">Reference proteome</keyword>
<accession>A0AAR5PY64</accession>
<dbReference type="KEGG" id="dpa:109541474"/>
<comment type="subcellular location">
    <subcellularLocation>
        <location evidence="1">Membrane</location>
        <topology evidence="1">Multi-pass membrane protein</topology>
    </subcellularLocation>
</comment>
<evidence type="ECO:0000256" key="5">
    <source>
        <dbReference type="SAM" id="Phobius"/>
    </source>
</evidence>
<dbReference type="EnsemblMetazoa" id="XM_019910333.1">
    <property type="protein sequence ID" value="XP_019765892.1"/>
    <property type="gene ID" value="LOC109541474"/>
</dbReference>
<name>A0AAR5PY64_DENPD</name>
<dbReference type="SUPFAM" id="SSF48652">
    <property type="entry name" value="Tetraspanin"/>
    <property type="match status" value="1"/>
</dbReference>
<evidence type="ECO:0000256" key="3">
    <source>
        <dbReference type="ARBA" id="ARBA00022989"/>
    </source>
</evidence>
<feature type="transmembrane region" description="Helical" evidence="5">
    <location>
        <begin position="28"/>
        <end position="50"/>
    </location>
</feature>
<evidence type="ECO:0000313" key="7">
    <source>
        <dbReference type="Proteomes" id="UP000019118"/>
    </source>
</evidence>
<evidence type="ECO:0000313" key="6">
    <source>
        <dbReference type="EnsemblMetazoa" id="XP_019765892.1"/>
    </source>
</evidence>
<reference evidence="7" key="1">
    <citation type="journal article" date="2013" name="Genome Biol.">
        <title>Draft genome of the mountain pine beetle, Dendroctonus ponderosae Hopkins, a major forest pest.</title>
        <authorList>
            <person name="Keeling C.I."/>
            <person name="Yuen M.M."/>
            <person name="Liao N.Y."/>
            <person name="Docking T.R."/>
            <person name="Chan S.K."/>
            <person name="Taylor G.A."/>
            <person name="Palmquist D.L."/>
            <person name="Jackman S.D."/>
            <person name="Nguyen A."/>
            <person name="Li M."/>
            <person name="Henderson H."/>
            <person name="Janes J.K."/>
            <person name="Zhao Y."/>
            <person name="Pandoh P."/>
            <person name="Moore R."/>
            <person name="Sperling F.A."/>
            <person name="Huber D.P."/>
            <person name="Birol I."/>
            <person name="Jones S.J."/>
            <person name="Bohlmann J."/>
        </authorList>
    </citation>
    <scope>NUCLEOTIDE SEQUENCE</scope>
</reference>
<proteinExistence type="predicted"/>